<feature type="domain" description="Methionyl/Leucyl tRNA synthetase" evidence="14">
    <location>
        <begin position="155"/>
        <end position="363"/>
    </location>
</feature>
<dbReference type="InterPro" id="IPR023457">
    <property type="entry name" value="Met-tRNA_synth_2"/>
</dbReference>
<evidence type="ECO:0000256" key="9">
    <source>
        <dbReference type="ARBA" id="ARBA00022917"/>
    </source>
</evidence>
<dbReference type="Pfam" id="PF19303">
    <property type="entry name" value="Anticodon_3"/>
    <property type="match status" value="1"/>
</dbReference>
<dbReference type="EC" id="6.1.1.10" evidence="3"/>
<evidence type="ECO:0000256" key="13">
    <source>
        <dbReference type="RuleBase" id="RU363039"/>
    </source>
</evidence>
<evidence type="ECO:0000256" key="3">
    <source>
        <dbReference type="ARBA" id="ARBA00012838"/>
    </source>
</evidence>
<evidence type="ECO:0000256" key="11">
    <source>
        <dbReference type="ARBA" id="ARBA00030904"/>
    </source>
</evidence>
<reference evidence="16 17" key="1">
    <citation type="journal article" date="2016" name="Nat. Commun.">
        <title>Thousands of microbial genomes shed light on interconnected biogeochemical processes in an aquifer system.</title>
        <authorList>
            <person name="Anantharaman K."/>
            <person name="Brown C.T."/>
            <person name="Hug L.A."/>
            <person name="Sharon I."/>
            <person name="Castelle C.J."/>
            <person name="Probst A.J."/>
            <person name="Thomas B.C."/>
            <person name="Singh A."/>
            <person name="Wilkins M.J."/>
            <person name="Karaoz U."/>
            <person name="Brodie E.L."/>
            <person name="Williams K.H."/>
            <person name="Hubbard S.S."/>
            <person name="Banfield J.F."/>
        </authorList>
    </citation>
    <scope>NUCLEOTIDE SEQUENCE [LARGE SCALE GENOMIC DNA]</scope>
</reference>
<evidence type="ECO:0000313" key="17">
    <source>
        <dbReference type="Proteomes" id="UP000176923"/>
    </source>
</evidence>
<keyword evidence="7 13" id="KW-0547">Nucleotide-binding</keyword>
<evidence type="ECO:0000256" key="2">
    <source>
        <dbReference type="ARBA" id="ARBA00004496"/>
    </source>
</evidence>
<evidence type="ECO:0000256" key="6">
    <source>
        <dbReference type="ARBA" id="ARBA00022598"/>
    </source>
</evidence>
<comment type="caution">
    <text evidence="16">The sequence shown here is derived from an EMBL/GenBank/DDBJ whole genome shotgun (WGS) entry which is preliminary data.</text>
</comment>
<dbReference type="InterPro" id="IPR001412">
    <property type="entry name" value="aa-tRNA-synth_I_CS"/>
</dbReference>
<evidence type="ECO:0000256" key="7">
    <source>
        <dbReference type="ARBA" id="ARBA00022741"/>
    </source>
</evidence>
<protein>
    <recommendedName>
        <fullName evidence="4">Methionine--tRNA ligase</fullName>
        <ecNumber evidence="3">6.1.1.10</ecNumber>
    </recommendedName>
    <alternativeName>
        <fullName evidence="11">Methionyl-tRNA synthetase</fullName>
    </alternativeName>
</protein>
<feature type="domain" description="Methionyl/Leucyl tRNA synthetase" evidence="14">
    <location>
        <begin position="5"/>
        <end position="150"/>
    </location>
</feature>
<evidence type="ECO:0000256" key="5">
    <source>
        <dbReference type="ARBA" id="ARBA00022490"/>
    </source>
</evidence>
<dbReference type="Pfam" id="PF09334">
    <property type="entry name" value="tRNA-synt_1g"/>
    <property type="match status" value="2"/>
</dbReference>
<dbReference type="PROSITE" id="PS00178">
    <property type="entry name" value="AA_TRNA_LIGASE_I"/>
    <property type="match status" value="1"/>
</dbReference>
<feature type="domain" description="Methionyl-tRNA synthetase anticodon-binding" evidence="15">
    <location>
        <begin position="385"/>
        <end position="465"/>
    </location>
</feature>
<dbReference type="GO" id="GO:0004825">
    <property type="term" value="F:methionine-tRNA ligase activity"/>
    <property type="evidence" value="ECO:0007669"/>
    <property type="project" value="UniProtKB-EC"/>
</dbReference>
<dbReference type="InterPro" id="IPR015413">
    <property type="entry name" value="Methionyl/Leucyl_tRNA_Synth"/>
</dbReference>
<dbReference type="Gene3D" id="3.40.50.620">
    <property type="entry name" value="HUPs"/>
    <property type="match status" value="1"/>
</dbReference>
<keyword evidence="5" id="KW-0963">Cytoplasm</keyword>
<dbReference type="PANTHER" id="PTHR43326:SF1">
    <property type="entry name" value="METHIONINE--TRNA LIGASE, MITOCHONDRIAL"/>
    <property type="match status" value="1"/>
</dbReference>
<evidence type="ECO:0000259" key="15">
    <source>
        <dbReference type="Pfam" id="PF19303"/>
    </source>
</evidence>
<dbReference type="GO" id="GO:0005524">
    <property type="term" value="F:ATP binding"/>
    <property type="evidence" value="ECO:0007669"/>
    <property type="project" value="UniProtKB-KW"/>
</dbReference>
<accession>A0A1F5ZLC3</accession>
<dbReference type="InterPro" id="IPR033911">
    <property type="entry name" value="MetRS_core"/>
</dbReference>
<comment type="function">
    <text evidence="1">Is required not only for elongation of protein synthesis but also for the initiation of all mRNA translation through initiator tRNA(fMet) aminoacylation.</text>
</comment>
<dbReference type="InterPro" id="IPR041872">
    <property type="entry name" value="Anticodon_Met"/>
</dbReference>
<dbReference type="AlphaFoldDB" id="A0A1F5ZLC3"/>
<dbReference type="InterPro" id="IPR014758">
    <property type="entry name" value="Met-tRNA_synth"/>
</dbReference>
<dbReference type="PRINTS" id="PR01041">
    <property type="entry name" value="TRNASYNTHMET"/>
</dbReference>
<dbReference type="Gene3D" id="2.170.220.10">
    <property type="match status" value="1"/>
</dbReference>
<dbReference type="EMBL" id="MFJL01000038">
    <property type="protein sequence ID" value="OGG13248.1"/>
    <property type="molecule type" value="Genomic_DNA"/>
</dbReference>
<dbReference type="SUPFAM" id="SSF47323">
    <property type="entry name" value="Anticodon-binding domain of a subclass of class I aminoacyl-tRNA synthetases"/>
    <property type="match status" value="1"/>
</dbReference>
<keyword evidence="6 13" id="KW-0436">Ligase</keyword>
<name>A0A1F5ZLC3_9BACT</name>
<comment type="similarity">
    <text evidence="13">Belongs to the class-I aminoacyl-tRNA synthetase family.</text>
</comment>
<evidence type="ECO:0000256" key="8">
    <source>
        <dbReference type="ARBA" id="ARBA00022840"/>
    </source>
</evidence>
<keyword evidence="9 13" id="KW-0648">Protein biosynthesis</keyword>
<evidence type="ECO:0000313" key="16">
    <source>
        <dbReference type="EMBL" id="OGG13248.1"/>
    </source>
</evidence>
<dbReference type="FunFam" id="2.170.220.10:FF:000001">
    <property type="entry name" value="methionine--tRNA ligase, mitochondrial"/>
    <property type="match status" value="1"/>
</dbReference>
<dbReference type="Gene3D" id="1.10.730.10">
    <property type="entry name" value="Isoleucyl-tRNA Synthetase, Domain 1"/>
    <property type="match status" value="1"/>
</dbReference>
<keyword evidence="10 13" id="KW-0030">Aminoacyl-tRNA synthetase</keyword>
<evidence type="ECO:0000256" key="10">
    <source>
        <dbReference type="ARBA" id="ARBA00023146"/>
    </source>
</evidence>
<dbReference type="PANTHER" id="PTHR43326">
    <property type="entry name" value="METHIONYL-TRNA SYNTHETASE"/>
    <property type="match status" value="1"/>
</dbReference>
<dbReference type="InterPro" id="IPR014729">
    <property type="entry name" value="Rossmann-like_a/b/a_fold"/>
</dbReference>
<dbReference type="NCBIfam" id="TIGR00398">
    <property type="entry name" value="metG"/>
    <property type="match status" value="1"/>
</dbReference>
<dbReference type="CDD" id="cd07957">
    <property type="entry name" value="Anticodon_Ia_Met"/>
    <property type="match status" value="1"/>
</dbReference>
<dbReference type="GO" id="GO:0005737">
    <property type="term" value="C:cytoplasm"/>
    <property type="evidence" value="ECO:0007669"/>
    <property type="project" value="UniProtKB-SubCell"/>
</dbReference>
<comment type="catalytic activity">
    <reaction evidence="12">
        <text>tRNA(Met) + L-methionine + ATP = L-methionyl-tRNA(Met) + AMP + diphosphate</text>
        <dbReference type="Rhea" id="RHEA:13481"/>
        <dbReference type="Rhea" id="RHEA-COMP:9667"/>
        <dbReference type="Rhea" id="RHEA-COMP:9698"/>
        <dbReference type="ChEBI" id="CHEBI:30616"/>
        <dbReference type="ChEBI" id="CHEBI:33019"/>
        <dbReference type="ChEBI" id="CHEBI:57844"/>
        <dbReference type="ChEBI" id="CHEBI:78442"/>
        <dbReference type="ChEBI" id="CHEBI:78530"/>
        <dbReference type="ChEBI" id="CHEBI:456215"/>
        <dbReference type="EC" id="6.1.1.10"/>
    </reaction>
</comment>
<dbReference type="GO" id="GO:0006431">
    <property type="term" value="P:methionyl-tRNA aminoacylation"/>
    <property type="evidence" value="ECO:0007669"/>
    <property type="project" value="InterPro"/>
</dbReference>
<dbReference type="STRING" id="1798382.A3D77_05285"/>
<dbReference type="SUPFAM" id="SSF52374">
    <property type="entry name" value="Nucleotidylyl transferase"/>
    <property type="match status" value="1"/>
</dbReference>
<evidence type="ECO:0000259" key="14">
    <source>
        <dbReference type="Pfam" id="PF09334"/>
    </source>
</evidence>
<organism evidence="16 17">
    <name type="scientific">Candidatus Gottesmanbacteria bacterium RIFCSPHIGHO2_02_FULL_39_11</name>
    <dbReference type="NCBI Taxonomy" id="1798382"/>
    <lineage>
        <taxon>Bacteria</taxon>
        <taxon>Candidatus Gottesmaniibacteriota</taxon>
    </lineage>
</organism>
<dbReference type="InterPro" id="IPR009080">
    <property type="entry name" value="tRNAsynth_Ia_anticodon-bd"/>
</dbReference>
<dbReference type="Proteomes" id="UP000176923">
    <property type="component" value="Unassembled WGS sequence"/>
</dbReference>
<evidence type="ECO:0000256" key="12">
    <source>
        <dbReference type="ARBA" id="ARBA00047364"/>
    </source>
</evidence>
<keyword evidence="8 13" id="KW-0067">ATP-binding</keyword>
<evidence type="ECO:0000256" key="1">
    <source>
        <dbReference type="ARBA" id="ARBA00003314"/>
    </source>
</evidence>
<gene>
    <name evidence="16" type="ORF">A3D77_05285</name>
</gene>
<sequence>MNKFYITAAIPYVNGAPHIGHALEFLQTDVLARYYRLILGGDNVRMLTGADENSLKNVQAAEKEGITVEELCNRNSKKFQDLITSLNASFDIFQRSTSQNHLLASQKLWKLCEKNGDIYKKKYTGLYCVGCEQFYTKDELTPEGLCPEHLTKPQDVSEENYFFKLSKYQSQIQKLIESDKLKIIPQKRKNEVLSFVKSGLDDFSISRTAARAKNWGVPVPNDPSQIMYVWFDALNVYQSGIGFGTEEKNYKKWWPADVHLIGKGIIRFHAVYWIGILLSAHLQLPKSIFVHGYITIDGQKMSKSLGNVIDPVDLVKKYGVDPVRYYLLREIPTVSDGDFSERRFKELYNADLANNLGNLVSRVAKLCEQSKLKFNKNDSNKFEKNKKIEQFEISSALEEIWKKISEINEYIDKNKPWSLIKENKKEELQAVLNYSVDHILNIANQLEPFLPSTSEAIEKQLKGPDIKSEKPLFPRIV</sequence>
<comment type="subcellular location">
    <subcellularLocation>
        <location evidence="2">Cytoplasm</location>
    </subcellularLocation>
</comment>
<proteinExistence type="inferred from homology"/>
<evidence type="ECO:0000256" key="4">
    <source>
        <dbReference type="ARBA" id="ARBA00018753"/>
    </source>
</evidence>
<dbReference type="CDD" id="cd00814">
    <property type="entry name" value="MetRS_core"/>
    <property type="match status" value="1"/>
</dbReference>